<name>A0AAE1VV42_9LAMI</name>
<dbReference type="Proteomes" id="UP001289374">
    <property type="component" value="Unassembled WGS sequence"/>
</dbReference>
<sequence length="213" mass="24454">MDKPTSYTEGYSIQSHGVKMLSLVEKLEDLKVGFDNDTYLNEILQSRPLSYNSFVVNYNMNGLEKSIHELINMLVQYELTMHRQRKRQSSRFSEVCMHCQGKEHWKREYPQLLFNQGARKDEMILRLGDCKAVAAKAVGSVELAKLTQPPEKYGFVGLTSQLDNDPKTYGEAMSDIDSDKWLETKKSQMDSIRSNQVWTLVDPPKGVKPIGRK</sequence>
<dbReference type="AlphaFoldDB" id="A0AAE1VV42"/>
<gene>
    <name evidence="1" type="ORF">Sango_2893200</name>
</gene>
<reference evidence="1" key="2">
    <citation type="journal article" date="2024" name="Plant">
        <title>Genomic evolution and insights into agronomic trait innovations of Sesamum species.</title>
        <authorList>
            <person name="Miao H."/>
            <person name="Wang L."/>
            <person name="Qu L."/>
            <person name="Liu H."/>
            <person name="Sun Y."/>
            <person name="Le M."/>
            <person name="Wang Q."/>
            <person name="Wei S."/>
            <person name="Zheng Y."/>
            <person name="Lin W."/>
            <person name="Duan Y."/>
            <person name="Cao H."/>
            <person name="Xiong S."/>
            <person name="Wang X."/>
            <person name="Wei L."/>
            <person name="Li C."/>
            <person name="Ma Q."/>
            <person name="Ju M."/>
            <person name="Zhao R."/>
            <person name="Li G."/>
            <person name="Mu C."/>
            <person name="Tian Q."/>
            <person name="Mei H."/>
            <person name="Zhang T."/>
            <person name="Gao T."/>
            <person name="Zhang H."/>
        </authorList>
    </citation>
    <scope>NUCLEOTIDE SEQUENCE</scope>
    <source>
        <strain evidence="1">K16</strain>
    </source>
</reference>
<evidence type="ECO:0000313" key="1">
    <source>
        <dbReference type="EMBL" id="KAK4382223.1"/>
    </source>
</evidence>
<comment type="caution">
    <text evidence="1">The sequence shown here is derived from an EMBL/GenBank/DDBJ whole genome shotgun (WGS) entry which is preliminary data.</text>
</comment>
<organism evidence="1 2">
    <name type="scientific">Sesamum angolense</name>
    <dbReference type="NCBI Taxonomy" id="2727404"/>
    <lineage>
        <taxon>Eukaryota</taxon>
        <taxon>Viridiplantae</taxon>
        <taxon>Streptophyta</taxon>
        <taxon>Embryophyta</taxon>
        <taxon>Tracheophyta</taxon>
        <taxon>Spermatophyta</taxon>
        <taxon>Magnoliopsida</taxon>
        <taxon>eudicotyledons</taxon>
        <taxon>Gunneridae</taxon>
        <taxon>Pentapetalae</taxon>
        <taxon>asterids</taxon>
        <taxon>lamiids</taxon>
        <taxon>Lamiales</taxon>
        <taxon>Pedaliaceae</taxon>
        <taxon>Sesamum</taxon>
    </lineage>
</organism>
<dbReference type="EMBL" id="JACGWL010000741">
    <property type="protein sequence ID" value="KAK4382223.1"/>
    <property type="molecule type" value="Genomic_DNA"/>
</dbReference>
<keyword evidence="2" id="KW-1185">Reference proteome</keyword>
<reference evidence="1" key="1">
    <citation type="submission" date="2020-06" db="EMBL/GenBank/DDBJ databases">
        <authorList>
            <person name="Li T."/>
            <person name="Hu X."/>
            <person name="Zhang T."/>
            <person name="Song X."/>
            <person name="Zhang H."/>
            <person name="Dai N."/>
            <person name="Sheng W."/>
            <person name="Hou X."/>
            <person name="Wei L."/>
        </authorList>
    </citation>
    <scope>NUCLEOTIDE SEQUENCE</scope>
    <source>
        <strain evidence="1">K16</strain>
        <tissue evidence="1">Leaf</tissue>
    </source>
</reference>
<accession>A0AAE1VV42</accession>
<proteinExistence type="predicted"/>
<protein>
    <submittedName>
        <fullName evidence="1">Uncharacterized protein</fullName>
    </submittedName>
</protein>
<evidence type="ECO:0000313" key="2">
    <source>
        <dbReference type="Proteomes" id="UP001289374"/>
    </source>
</evidence>